<dbReference type="InParanoid" id="A0A1X7VN84"/>
<sequence length="113" mass="12899">MAESTTIVRNDSGIANEVLRRNVPLVVDSCHPNCVQLADKLYSKRMIPDKAWRRAKDTMSGHTIDQRISDMISVVRDSIRTDGSMFRTFTDILRTEDTLPHNRLADVLDKELI</sequence>
<evidence type="ECO:0008006" key="2">
    <source>
        <dbReference type="Google" id="ProtNLM"/>
    </source>
</evidence>
<dbReference type="AlphaFoldDB" id="A0A1X7VN84"/>
<organism evidence="1">
    <name type="scientific">Amphimedon queenslandica</name>
    <name type="common">Sponge</name>
    <dbReference type="NCBI Taxonomy" id="400682"/>
    <lineage>
        <taxon>Eukaryota</taxon>
        <taxon>Metazoa</taxon>
        <taxon>Porifera</taxon>
        <taxon>Demospongiae</taxon>
        <taxon>Heteroscleromorpha</taxon>
        <taxon>Haplosclerida</taxon>
        <taxon>Niphatidae</taxon>
        <taxon>Amphimedon</taxon>
    </lineage>
</organism>
<accession>A0A1X7VN84</accession>
<reference evidence="1" key="1">
    <citation type="submission" date="2017-05" db="UniProtKB">
        <authorList>
            <consortium name="EnsemblMetazoa"/>
        </authorList>
    </citation>
    <scope>IDENTIFICATION</scope>
</reference>
<name>A0A1X7VN84_AMPQE</name>
<proteinExistence type="predicted"/>
<dbReference type="EnsemblMetazoa" id="Aqu2.1.41295_001">
    <property type="protein sequence ID" value="Aqu2.1.41295_001"/>
    <property type="gene ID" value="Aqu2.1.41295"/>
</dbReference>
<protein>
    <recommendedName>
        <fullName evidence="2">CARD domain-containing protein</fullName>
    </recommendedName>
</protein>
<evidence type="ECO:0000313" key="1">
    <source>
        <dbReference type="EnsemblMetazoa" id="Aqu2.1.41295_001"/>
    </source>
</evidence>